<dbReference type="RefSeq" id="WP_044842476.1">
    <property type="nucleotide sequence ID" value="NZ_CP059733.1"/>
</dbReference>
<keyword evidence="1" id="KW-0472">Membrane</keyword>
<dbReference type="EMBL" id="CP059733">
    <property type="protein sequence ID" value="WDE03692.1"/>
    <property type="molecule type" value="Genomic_DNA"/>
</dbReference>
<protein>
    <submittedName>
        <fullName evidence="2">Uncharacterized protein</fullName>
    </submittedName>
</protein>
<keyword evidence="3" id="KW-1185">Reference proteome</keyword>
<evidence type="ECO:0000256" key="1">
    <source>
        <dbReference type="SAM" id="Phobius"/>
    </source>
</evidence>
<keyword evidence="1" id="KW-0812">Transmembrane</keyword>
<reference evidence="2 3" key="1">
    <citation type="journal article" date="2015" name="Genome Announc.">
        <title>Draft Genome Sequences of Marine Isolates of Thalassomonas viridans and Thalassomonas actiniarum.</title>
        <authorList>
            <person name="Olonade I."/>
            <person name="van Zyl L.J."/>
            <person name="Trindade M."/>
        </authorList>
    </citation>
    <scope>NUCLEOTIDE SEQUENCE [LARGE SCALE GENOMIC DNA]</scope>
    <source>
        <strain evidence="2 3">XOM25</strain>
    </source>
</reference>
<feature type="transmembrane region" description="Helical" evidence="1">
    <location>
        <begin position="12"/>
        <end position="37"/>
    </location>
</feature>
<name>A0AAE9Z1V0_9GAMM</name>
<feature type="transmembrane region" description="Helical" evidence="1">
    <location>
        <begin position="95"/>
        <end position="118"/>
    </location>
</feature>
<reference evidence="2 3" key="2">
    <citation type="journal article" date="2022" name="Mar. Drugs">
        <title>Bioassay-Guided Fractionation Leads to the Detection of Cholic Acid Generated by the Rare Thalassomonas sp.</title>
        <authorList>
            <person name="Pheiffer F."/>
            <person name="Schneider Y.K."/>
            <person name="Hansen E.H."/>
            <person name="Andersen J.H."/>
            <person name="Isaksson J."/>
            <person name="Busche T."/>
            <person name="R C."/>
            <person name="Kalinowski J."/>
            <person name="Zyl L.V."/>
            <person name="Trindade M."/>
        </authorList>
    </citation>
    <scope>NUCLEOTIDE SEQUENCE [LARGE SCALE GENOMIC DNA]</scope>
    <source>
        <strain evidence="2 3">XOM25</strain>
    </source>
</reference>
<dbReference type="Proteomes" id="UP000032352">
    <property type="component" value="Chromosome"/>
</dbReference>
<accession>A0AAE9Z1V0</accession>
<gene>
    <name evidence="2" type="ORF">SG34_020235</name>
</gene>
<sequence length="122" mass="13845">MNSTLFELSGESWLFLFGGISFLFCAAATFCFGRISVKHIEQEMAKEGKLPPEWDKGIGARITMYAIVIVTRKIVDNTLINDELVLRYARKKDWYLAVFFLGSFAVLISIVVVTYLLYSTES</sequence>
<proteinExistence type="predicted"/>
<dbReference type="AlphaFoldDB" id="A0AAE9Z1V0"/>
<dbReference type="KEGG" id="tvd:SG34_020235"/>
<evidence type="ECO:0000313" key="3">
    <source>
        <dbReference type="Proteomes" id="UP000032352"/>
    </source>
</evidence>
<keyword evidence="1" id="KW-1133">Transmembrane helix</keyword>
<organism evidence="2 3">
    <name type="scientific">Thalassomonas viridans</name>
    <dbReference type="NCBI Taxonomy" id="137584"/>
    <lineage>
        <taxon>Bacteria</taxon>
        <taxon>Pseudomonadati</taxon>
        <taxon>Pseudomonadota</taxon>
        <taxon>Gammaproteobacteria</taxon>
        <taxon>Alteromonadales</taxon>
        <taxon>Colwelliaceae</taxon>
        <taxon>Thalassomonas</taxon>
    </lineage>
</organism>
<evidence type="ECO:0000313" key="2">
    <source>
        <dbReference type="EMBL" id="WDE03692.1"/>
    </source>
</evidence>